<feature type="region of interest" description="Disordered" evidence="5">
    <location>
        <begin position="527"/>
        <end position="589"/>
    </location>
</feature>
<dbReference type="GO" id="GO:0016787">
    <property type="term" value="F:hydrolase activity"/>
    <property type="evidence" value="ECO:0007669"/>
    <property type="project" value="UniProtKB-KW"/>
</dbReference>
<comment type="caution">
    <text evidence="7">The sequence shown here is derived from an EMBL/GenBank/DDBJ whole genome shotgun (WGS) entry which is preliminary data.</text>
</comment>
<evidence type="ECO:0000259" key="6">
    <source>
        <dbReference type="Pfam" id="PF13087"/>
    </source>
</evidence>
<dbReference type="PANTHER" id="PTHR10887">
    <property type="entry name" value="DNA2/NAM7 HELICASE FAMILY"/>
    <property type="match status" value="1"/>
</dbReference>
<dbReference type="CDD" id="cd18808">
    <property type="entry name" value="SF1_C_Upf1"/>
    <property type="match status" value="1"/>
</dbReference>
<dbReference type="GO" id="GO:0005694">
    <property type="term" value="C:chromosome"/>
    <property type="evidence" value="ECO:0007669"/>
    <property type="project" value="UniProtKB-ARBA"/>
</dbReference>
<evidence type="ECO:0000256" key="3">
    <source>
        <dbReference type="ARBA" id="ARBA00022806"/>
    </source>
</evidence>
<evidence type="ECO:0000313" key="8">
    <source>
        <dbReference type="Proteomes" id="UP000708148"/>
    </source>
</evidence>
<evidence type="ECO:0000256" key="2">
    <source>
        <dbReference type="ARBA" id="ARBA00022801"/>
    </source>
</evidence>
<evidence type="ECO:0000313" key="7">
    <source>
        <dbReference type="EMBL" id="CAD7696181.1"/>
    </source>
</evidence>
<sequence length="623" mass="67980">MIERFESAGYPSVMLSEQYRMHPEISRFPSKYFYNDQLKDGAGISVLSRGAPYHNDQHRCFRPMVFFDCIDGIETRGRTRSMENALEADLAVNLFMGIRSRHPNSIGSVAIITPYRGQLACLKDRLRRAATVPMEPPPELSTVDGFQGREADIVIVTLVRAKQVPAPSIGFVNDIRRMNVSLTRPRQALWVIGHLKTLCASPAWSAFLDDAQNRDRVITARKPFSRLFDASHSQKCSQERGQEATGNAWTVGERPARESHHEKMGHHDKNRVSTATKMVQGSPSEWRGPQHGTAFSSSMKPEKGQKTNAGVKSRKRRWDVVQQDMLFPKPWGLGDTKVGTAQCRTRPDYVDCGQPAASQIVACDLNINGGKKHKPLVPANEASRQLVNAEKAPLVHGAFQPTSRGQWSRAEASSGAPIQVQDRPKNGSSMVCKTECGRKMLKRCNTDEVAAPVLNGQDNCTVPFKGRAGTQGECRRGTSKAGNGTTGASHAEQWSSNSQQNGPDEPPRAQTKRVDWAAIASKSALSAGGFGTRTGQPMRRLSSLAGGTHTKQVARHGSSTGTTGNGGLPKPSVAARGRQEKGRTKVDNGQQEFSLAGLVDKIEKMNSRPKFYTGNTAKGAGSN</sequence>
<name>A0A8S1IYD9_9CHLO</name>
<feature type="compositionally biased region" description="Polar residues" evidence="5">
    <location>
        <begin position="272"/>
        <end position="283"/>
    </location>
</feature>
<dbReference type="Gene3D" id="3.40.50.300">
    <property type="entry name" value="P-loop containing nucleotide triphosphate hydrolases"/>
    <property type="match status" value="1"/>
</dbReference>
<feature type="region of interest" description="Disordered" evidence="5">
    <location>
        <begin position="458"/>
        <end position="512"/>
    </location>
</feature>
<reference evidence="7" key="1">
    <citation type="submission" date="2020-12" db="EMBL/GenBank/DDBJ databases">
        <authorList>
            <person name="Iha C."/>
        </authorList>
    </citation>
    <scope>NUCLEOTIDE SEQUENCE</scope>
</reference>
<evidence type="ECO:0000256" key="1">
    <source>
        <dbReference type="ARBA" id="ARBA00022741"/>
    </source>
</evidence>
<accession>A0A8S1IYD9</accession>
<dbReference type="InterPro" id="IPR041679">
    <property type="entry name" value="DNA2/NAM7-like_C"/>
</dbReference>
<dbReference type="GO" id="GO:0004386">
    <property type="term" value="F:helicase activity"/>
    <property type="evidence" value="ECO:0007669"/>
    <property type="project" value="UniProtKB-KW"/>
</dbReference>
<keyword evidence="1" id="KW-0547">Nucleotide-binding</keyword>
<feature type="domain" description="DNA2/NAM7 helicase-like C-terminal" evidence="6">
    <location>
        <begin position="1"/>
        <end position="195"/>
    </location>
</feature>
<keyword evidence="2" id="KW-0378">Hydrolase</keyword>
<gene>
    <name evidence="7" type="ORF">OSTQU699_LOCUS1542</name>
</gene>
<dbReference type="SUPFAM" id="SSF52540">
    <property type="entry name" value="P-loop containing nucleoside triphosphate hydrolases"/>
    <property type="match status" value="1"/>
</dbReference>
<feature type="compositionally biased region" description="Basic and acidic residues" evidence="5">
    <location>
        <begin position="254"/>
        <end position="271"/>
    </location>
</feature>
<dbReference type="GO" id="GO:0005524">
    <property type="term" value="F:ATP binding"/>
    <property type="evidence" value="ECO:0007669"/>
    <property type="project" value="UniProtKB-KW"/>
</dbReference>
<dbReference type="InterPro" id="IPR027417">
    <property type="entry name" value="P-loop_NTPase"/>
</dbReference>
<dbReference type="AlphaFoldDB" id="A0A8S1IYD9"/>
<dbReference type="EMBL" id="CAJHUC010000443">
    <property type="protein sequence ID" value="CAD7696181.1"/>
    <property type="molecule type" value="Genomic_DNA"/>
</dbReference>
<dbReference type="Proteomes" id="UP000708148">
    <property type="component" value="Unassembled WGS sequence"/>
</dbReference>
<feature type="region of interest" description="Disordered" evidence="5">
    <location>
        <begin position="401"/>
        <end position="429"/>
    </location>
</feature>
<feature type="compositionally biased region" description="Polar residues" evidence="5">
    <location>
        <begin position="480"/>
        <end position="502"/>
    </location>
</feature>
<evidence type="ECO:0000256" key="4">
    <source>
        <dbReference type="ARBA" id="ARBA00022840"/>
    </source>
</evidence>
<keyword evidence="3" id="KW-0347">Helicase</keyword>
<dbReference type="InterPro" id="IPR045055">
    <property type="entry name" value="DNA2/NAM7-like"/>
</dbReference>
<feature type="compositionally biased region" description="Basic and acidic residues" evidence="5">
    <location>
        <begin position="577"/>
        <end position="586"/>
    </location>
</feature>
<dbReference type="Pfam" id="PF13087">
    <property type="entry name" value="AAA_12"/>
    <property type="match status" value="1"/>
</dbReference>
<keyword evidence="8" id="KW-1185">Reference proteome</keyword>
<dbReference type="PANTHER" id="PTHR10887:SF495">
    <property type="entry name" value="HELICASE SENATAXIN ISOFORM X1-RELATED"/>
    <property type="match status" value="1"/>
</dbReference>
<evidence type="ECO:0000256" key="5">
    <source>
        <dbReference type="SAM" id="MobiDB-lite"/>
    </source>
</evidence>
<dbReference type="OrthoDB" id="6513042at2759"/>
<keyword evidence="4" id="KW-0067">ATP-binding</keyword>
<dbReference type="InterPro" id="IPR047187">
    <property type="entry name" value="SF1_C_Upf1"/>
</dbReference>
<feature type="region of interest" description="Disordered" evidence="5">
    <location>
        <begin position="232"/>
        <end position="317"/>
    </location>
</feature>
<dbReference type="FunFam" id="3.40.50.300:FF:000326">
    <property type="entry name" value="P-loop containing nucleoside triphosphate hydrolase"/>
    <property type="match status" value="1"/>
</dbReference>
<organism evidence="7 8">
    <name type="scientific">Ostreobium quekettii</name>
    <dbReference type="NCBI Taxonomy" id="121088"/>
    <lineage>
        <taxon>Eukaryota</taxon>
        <taxon>Viridiplantae</taxon>
        <taxon>Chlorophyta</taxon>
        <taxon>core chlorophytes</taxon>
        <taxon>Ulvophyceae</taxon>
        <taxon>TCBD clade</taxon>
        <taxon>Bryopsidales</taxon>
        <taxon>Ostreobineae</taxon>
        <taxon>Ostreobiaceae</taxon>
        <taxon>Ostreobium</taxon>
    </lineage>
</organism>
<protein>
    <recommendedName>
        <fullName evidence="6">DNA2/NAM7 helicase-like C-terminal domain-containing protein</fullName>
    </recommendedName>
</protein>
<proteinExistence type="predicted"/>